<name>A0A6C0JYN2_9ZZZZ</name>
<sequence length="120" mass="13534">MLSLVLFILLILVITQRTNNHKKDDLHILMRQSARYATASLQDESPLIATLHVNYAAAYFYAAKDIATENEIFNATGIDTKTYKQHLNKIQDTVTKRTVQSCPEFSGEVDSYIARIAGEN</sequence>
<reference evidence="1" key="1">
    <citation type="journal article" date="2020" name="Nature">
        <title>Giant virus diversity and host interactions through global metagenomics.</title>
        <authorList>
            <person name="Schulz F."/>
            <person name="Roux S."/>
            <person name="Paez-Espino D."/>
            <person name="Jungbluth S."/>
            <person name="Walsh D.A."/>
            <person name="Denef V.J."/>
            <person name="McMahon K.D."/>
            <person name="Konstantinidis K.T."/>
            <person name="Eloe-Fadrosh E.A."/>
            <person name="Kyrpides N.C."/>
            <person name="Woyke T."/>
        </authorList>
    </citation>
    <scope>NUCLEOTIDE SEQUENCE</scope>
    <source>
        <strain evidence="1">GVMAG-S-1064190-84</strain>
    </source>
</reference>
<proteinExistence type="predicted"/>
<protein>
    <submittedName>
        <fullName evidence="1">Uncharacterized protein</fullName>
    </submittedName>
</protein>
<organism evidence="1">
    <name type="scientific">viral metagenome</name>
    <dbReference type="NCBI Taxonomy" id="1070528"/>
    <lineage>
        <taxon>unclassified sequences</taxon>
        <taxon>metagenomes</taxon>
        <taxon>organismal metagenomes</taxon>
    </lineage>
</organism>
<accession>A0A6C0JYN2</accession>
<evidence type="ECO:0000313" key="1">
    <source>
        <dbReference type="EMBL" id="QHU08998.1"/>
    </source>
</evidence>
<dbReference type="AlphaFoldDB" id="A0A6C0JYN2"/>
<dbReference type="EMBL" id="MN740701">
    <property type="protein sequence ID" value="QHU08998.1"/>
    <property type="molecule type" value="Genomic_DNA"/>
</dbReference>